<feature type="transmembrane region" description="Helical" evidence="1">
    <location>
        <begin position="411"/>
        <end position="427"/>
    </location>
</feature>
<accession>A0ABT5JHD8</accession>
<dbReference type="PANTHER" id="PTHR35342">
    <property type="entry name" value="TRICARBOXYLIC TRANSPORT PROTEIN"/>
    <property type="match status" value="1"/>
</dbReference>
<keyword evidence="1" id="KW-0472">Membrane</keyword>
<feature type="transmembrane region" description="Helical" evidence="1">
    <location>
        <begin position="112"/>
        <end position="136"/>
    </location>
</feature>
<feature type="transmembrane region" description="Helical" evidence="1">
    <location>
        <begin position="171"/>
        <end position="192"/>
    </location>
</feature>
<feature type="transmembrane region" description="Helical" evidence="1">
    <location>
        <begin position="20"/>
        <end position="41"/>
    </location>
</feature>
<dbReference type="Proteomes" id="UP001165652">
    <property type="component" value="Unassembled WGS sequence"/>
</dbReference>
<keyword evidence="1" id="KW-1133">Transmembrane helix</keyword>
<dbReference type="PANTHER" id="PTHR35342:SF5">
    <property type="entry name" value="TRICARBOXYLIC TRANSPORT PROTEIN"/>
    <property type="match status" value="1"/>
</dbReference>
<evidence type="ECO:0000313" key="3">
    <source>
        <dbReference type="EMBL" id="MDC7788781.1"/>
    </source>
</evidence>
<proteinExistence type="predicted"/>
<dbReference type="Pfam" id="PF01970">
    <property type="entry name" value="TctA"/>
    <property type="match status" value="1"/>
</dbReference>
<evidence type="ECO:0000313" key="4">
    <source>
        <dbReference type="Proteomes" id="UP001165652"/>
    </source>
</evidence>
<feature type="transmembrane region" description="Helical" evidence="1">
    <location>
        <begin position="259"/>
        <end position="282"/>
    </location>
</feature>
<sequence length="509" mass="53527">MEATIDSLLLGFSVALRPDVLLYAFVGCLVGTLVGMLPGIGPLAGISILLPVTFGLDATKAIVMLAGIYYGSQYGGSTTSILMRIPGEAASVMTCIDGYAMTRRGRGGAALCIAAVGSFVAGTFGVIMLTLVAPPLGAFALRFGPPEFTALLVLGLVFLAYMSATSLVRTLLMASVGLMLGMIGIDVMTGHFRWAFDIPELGDGIGIVPVAVGLFGLGEILSTPSRTVTTAVVAPRFRELLPSRAEWREAAAPIGRGSVLGFLVGIIPGSAHIISSFLSYALERRLSKTPEAFGHGAVAGVAGPESANNAASTGAFVPMLALGLPTGPVTAVLMAALLIHGIPPGPQLVTEHPNVFWGFVASMYVGNLMLLALNLPLVGLFVSVLRIPYAYLYPLIVMFCIVGVYEVNHSIVDVWIMLAMGVVGWLLRKFDFDPAPLVLGLVIAPILEMSLRQSLVMSNGHWTIFVQRPIAAVLLALCAVLLALSAASLLRRRRDWRARLAAEEAGEQA</sequence>
<evidence type="ECO:0000259" key="2">
    <source>
        <dbReference type="Pfam" id="PF01970"/>
    </source>
</evidence>
<evidence type="ECO:0000256" key="1">
    <source>
        <dbReference type="SAM" id="Phobius"/>
    </source>
</evidence>
<organism evidence="3 4">
    <name type="scientific">Rhodoplanes tepidamans</name>
    <name type="common">Rhodoplanes cryptolactis</name>
    <dbReference type="NCBI Taxonomy" id="200616"/>
    <lineage>
        <taxon>Bacteria</taxon>
        <taxon>Pseudomonadati</taxon>
        <taxon>Pseudomonadota</taxon>
        <taxon>Alphaproteobacteria</taxon>
        <taxon>Hyphomicrobiales</taxon>
        <taxon>Nitrobacteraceae</taxon>
        <taxon>Rhodoplanes</taxon>
    </lineage>
</organism>
<feature type="transmembrane region" description="Helical" evidence="1">
    <location>
        <begin position="148"/>
        <end position="164"/>
    </location>
</feature>
<keyword evidence="1" id="KW-0812">Transmembrane</keyword>
<reference evidence="3" key="2">
    <citation type="submission" date="2023-02" db="EMBL/GenBank/DDBJ databases">
        <authorList>
            <person name="Rayyan A."/>
            <person name="Meyer T."/>
            <person name="Kyndt J.A."/>
        </authorList>
    </citation>
    <scope>NUCLEOTIDE SEQUENCE</scope>
    <source>
        <strain evidence="3">DSM 9987</strain>
    </source>
</reference>
<dbReference type="InterPro" id="IPR002823">
    <property type="entry name" value="DUF112_TM"/>
</dbReference>
<protein>
    <submittedName>
        <fullName evidence="3">Tripartite tricarboxylate transporter permease</fullName>
    </submittedName>
</protein>
<gene>
    <name evidence="3" type="ORF">PQJ73_24105</name>
</gene>
<feature type="transmembrane region" description="Helical" evidence="1">
    <location>
        <begin position="320"/>
        <end position="343"/>
    </location>
</feature>
<comment type="caution">
    <text evidence="3">The sequence shown here is derived from an EMBL/GenBank/DDBJ whole genome shotgun (WGS) entry which is preliminary data.</text>
</comment>
<feature type="transmembrane region" description="Helical" evidence="1">
    <location>
        <begin position="389"/>
        <end position="405"/>
    </location>
</feature>
<dbReference type="RefSeq" id="WP_272779613.1">
    <property type="nucleotide sequence ID" value="NZ_JAQQLI010000052.1"/>
</dbReference>
<dbReference type="EMBL" id="JAQQLI010000052">
    <property type="protein sequence ID" value="MDC7788781.1"/>
    <property type="molecule type" value="Genomic_DNA"/>
</dbReference>
<feature type="transmembrane region" description="Helical" evidence="1">
    <location>
        <begin position="48"/>
        <end position="69"/>
    </location>
</feature>
<name>A0ABT5JHD8_RHOTP</name>
<feature type="transmembrane region" description="Helical" evidence="1">
    <location>
        <begin position="471"/>
        <end position="490"/>
    </location>
</feature>
<reference evidence="3" key="1">
    <citation type="journal article" date="2023" name="Microbiol Resour">
        <title>Genome Sequences of Rhodoplanes serenus and Two Thermotolerant Strains, Rhodoplanes tepidamans and 'Rhodoplanes cryptolactis,' Further Refine the Genus.</title>
        <authorList>
            <person name="Rayyan A.A."/>
            <person name="Kyndt J.A."/>
        </authorList>
    </citation>
    <scope>NUCLEOTIDE SEQUENCE</scope>
    <source>
        <strain evidence="3">DSM 9987</strain>
    </source>
</reference>
<feature type="domain" description="DUF112" evidence="2">
    <location>
        <begin position="21"/>
        <end position="439"/>
    </location>
</feature>
<keyword evidence="4" id="KW-1185">Reference proteome</keyword>
<feature type="transmembrane region" description="Helical" evidence="1">
    <location>
        <begin position="355"/>
        <end position="382"/>
    </location>
</feature>